<evidence type="ECO:0000313" key="2">
    <source>
        <dbReference type="Proteomes" id="UP000288227"/>
    </source>
</evidence>
<name>A0A401UD48_9BACT</name>
<dbReference type="SUPFAM" id="SSF55008">
    <property type="entry name" value="HMA, heavy metal-associated domain"/>
    <property type="match status" value="1"/>
</dbReference>
<dbReference type="GO" id="GO:0046872">
    <property type="term" value="F:metal ion binding"/>
    <property type="evidence" value="ECO:0007669"/>
    <property type="project" value="InterPro"/>
</dbReference>
<dbReference type="InterPro" id="IPR036163">
    <property type="entry name" value="HMA_dom_sf"/>
</dbReference>
<dbReference type="Gene3D" id="3.30.70.100">
    <property type="match status" value="1"/>
</dbReference>
<protein>
    <submittedName>
        <fullName evidence="1">Copper chaperone</fullName>
    </submittedName>
</protein>
<dbReference type="AlphaFoldDB" id="A0A401UD48"/>
<dbReference type="RefSeq" id="WP_127123458.1">
    <property type="nucleotide sequence ID" value="NZ_BHXQ01000005.1"/>
</dbReference>
<sequence length="68" mass="7336">MENKTFKTNIKCEGCLAKVTPHLNESVGEGKWQVDLNNPAKTLSILTDSSATTVKAAVEKAGFKAEEI</sequence>
<dbReference type="OrthoDB" id="677920at2"/>
<comment type="caution">
    <text evidence="1">The sequence shown here is derived from an EMBL/GenBank/DDBJ whole genome shotgun (WGS) entry which is preliminary data.</text>
</comment>
<accession>A0A401UD48</accession>
<organism evidence="1 2">
    <name type="scientific">Chryseotalea sanaruensis</name>
    <dbReference type="NCBI Taxonomy" id="2482724"/>
    <lineage>
        <taxon>Bacteria</taxon>
        <taxon>Pseudomonadati</taxon>
        <taxon>Bacteroidota</taxon>
        <taxon>Cytophagia</taxon>
        <taxon>Cytophagales</taxon>
        <taxon>Chryseotaleaceae</taxon>
        <taxon>Chryseotalea</taxon>
    </lineage>
</organism>
<proteinExistence type="predicted"/>
<dbReference type="EMBL" id="BHXQ01000005">
    <property type="protein sequence ID" value="GCC52816.1"/>
    <property type="molecule type" value="Genomic_DNA"/>
</dbReference>
<dbReference type="Proteomes" id="UP000288227">
    <property type="component" value="Unassembled WGS sequence"/>
</dbReference>
<evidence type="ECO:0000313" key="1">
    <source>
        <dbReference type="EMBL" id="GCC52816.1"/>
    </source>
</evidence>
<gene>
    <name evidence="1" type="ORF">SanaruYs_30550</name>
</gene>
<keyword evidence="2" id="KW-1185">Reference proteome</keyword>
<reference evidence="1 2" key="1">
    <citation type="submission" date="2018-11" db="EMBL/GenBank/DDBJ databases">
        <title>Chryseotalea sanarue gen. nov., sp., nov., a member of the family Cytophagaceae, isolated from a brackish lake in Hamamatsu Japan.</title>
        <authorList>
            <person name="Maejima Y."/>
            <person name="Iino T."/>
            <person name="Muraguchi Y."/>
            <person name="Fukuda K."/>
            <person name="Ohkuma M."/>
            <person name="Moriuchi R."/>
            <person name="Dohra H."/>
            <person name="Kimbara K."/>
            <person name="Shintani M."/>
        </authorList>
    </citation>
    <scope>NUCLEOTIDE SEQUENCE [LARGE SCALE GENOMIC DNA]</scope>
    <source>
        <strain evidence="1 2">Ys</strain>
    </source>
</reference>